<dbReference type="EC" id="4.1.99.22" evidence="3"/>
<feature type="domain" description="Radical SAM core" evidence="15">
    <location>
        <begin position="114"/>
        <end position="348"/>
    </location>
</feature>
<keyword evidence="9" id="KW-0411">Iron-sulfur</keyword>
<evidence type="ECO:0000256" key="9">
    <source>
        <dbReference type="ARBA" id="ARBA00023014"/>
    </source>
</evidence>
<dbReference type="InterPro" id="IPR058240">
    <property type="entry name" value="rSAM_sf"/>
</dbReference>
<dbReference type="SFLD" id="SFLDS00029">
    <property type="entry name" value="Radical_SAM"/>
    <property type="match status" value="1"/>
</dbReference>
<evidence type="ECO:0000313" key="16">
    <source>
        <dbReference type="EMBL" id="KAG5190543.1"/>
    </source>
</evidence>
<dbReference type="HAMAP" id="MF_01225_B">
    <property type="entry name" value="MoaA_B"/>
    <property type="match status" value="1"/>
</dbReference>
<feature type="region of interest" description="Disordered" evidence="14">
    <location>
        <begin position="55"/>
        <end position="81"/>
    </location>
</feature>
<dbReference type="GO" id="GO:0005525">
    <property type="term" value="F:GTP binding"/>
    <property type="evidence" value="ECO:0007669"/>
    <property type="project" value="UniProtKB-KW"/>
</dbReference>
<dbReference type="AlphaFoldDB" id="A0A835ZCI4"/>
<dbReference type="OrthoDB" id="429626at2759"/>
<reference evidence="16" key="1">
    <citation type="submission" date="2021-02" db="EMBL/GenBank/DDBJ databases">
        <title>First Annotated Genome of the Yellow-green Alga Tribonema minus.</title>
        <authorList>
            <person name="Mahan K.M."/>
        </authorList>
    </citation>
    <scope>NUCLEOTIDE SEQUENCE</scope>
    <source>
        <strain evidence="16">UTEX B ZZ1240</strain>
    </source>
</reference>
<protein>
    <recommendedName>
        <fullName evidence="3">GTP 3',8-cyclase</fullName>
        <ecNumber evidence="3">4.1.99.22</ecNumber>
    </recommendedName>
</protein>
<keyword evidence="6" id="KW-0479">Metal-binding</keyword>
<evidence type="ECO:0000256" key="2">
    <source>
        <dbReference type="ARBA" id="ARBA00005046"/>
    </source>
</evidence>
<dbReference type="Proteomes" id="UP000664859">
    <property type="component" value="Unassembled WGS sequence"/>
</dbReference>
<keyword evidence="7" id="KW-0547">Nucleotide-binding</keyword>
<keyword evidence="10" id="KW-0342">GTP-binding</keyword>
<dbReference type="InterPro" id="IPR013483">
    <property type="entry name" value="MoaA"/>
</dbReference>
<evidence type="ECO:0000256" key="6">
    <source>
        <dbReference type="ARBA" id="ARBA00022723"/>
    </source>
</evidence>
<keyword evidence="11" id="KW-0501">Molybdenum cofactor biosynthesis</keyword>
<dbReference type="InterPro" id="IPR010505">
    <property type="entry name" value="MoaA_twitch"/>
</dbReference>
<keyword evidence="8" id="KW-0408">Iron</keyword>
<dbReference type="Gene3D" id="3.20.20.70">
    <property type="entry name" value="Aldolase class I"/>
    <property type="match status" value="1"/>
</dbReference>
<dbReference type="SMART" id="SM00729">
    <property type="entry name" value="Elp3"/>
    <property type="match status" value="1"/>
</dbReference>
<dbReference type="SFLD" id="SFLDG01067">
    <property type="entry name" value="SPASM/twitch_domain_containing"/>
    <property type="match status" value="1"/>
</dbReference>
<evidence type="ECO:0000313" key="17">
    <source>
        <dbReference type="Proteomes" id="UP000664859"/>
    </source>
</evidence>
<keyword evidence="12" id="KW-0456">Lyase</keyword>
<evidence type="ECO:0000256" key="5">
    <source>
        <dbReference type="ARBA" id="ARBA00022691"/>
    </source>
</evidence>
<keyword evidence="17" id="KW-1185">Reference proteome</keyword>
<dbReference type="GO" id="GO:0051539">
    <property type="term" value="F:4 iron, 4 sulfur cluster binding"/>
    <property type="evidence" value="ECO:0007669"/>
    <property type="project" value="UniProtKB-KW"/>
</dbReference>
<dbReference type="GO" id="GO:0046872">
    <property type="term" value="F:metal ion binding"/>
    <property type="evidence" value="ECO:0007669"/>
    <property type="project" value="UniProtKB-KW"/>
</dbReference>
<comment type="caution">
    <text evidence="16">The sequence shown here is derived from an EMBL/GenBank/DDBJ whole genome shotgun (WGS) entry which is preliminary data.</text>
</comment>
<comment type="catalytic activity">
    <reaction evidence="13">
        <text>GTP + AH2 + S-adenosyl-L-methionine = (8S)-3',8-cyclo-7,8-dihydroguanosine 5'-triphosphate + 5'-deoxyadenosine + L-methionine + A + H(+)</text>
        <dbReference type="Rhea" id="RHEA:49576"/>
        <dbReference type="ChEBI" id="CHEBI:13193"/>
        <dbReference type="ChEBI" id="CHEBI:15378"/>
        <dbReference type="ChEBI" id="CHEBI:17319"/>
        <dbReference type="ChEBI" id="CHEBI:17499"/>
        <dbReference type="ChEBI" id="CHEBI:37565"/>
        <dbReference type="ChEBI" id="CHEBI:57844"/>
        <dbReference type="ChEBI" id="CHEBI:59789"/>
        <dbReference type="ChEBI" id="CHEBI:131766"/>
        <dbReference type="EC" id="4.1.99.22"/>
    </reaction>
</comment>
<dbReference type="CDD" id="cd01335">
    <property type="entry name" value="Radical_SAM"/>
    <property type="match status" value="1"/>
</dbReference>
<evidence type="ECO:0000256" key="8">
    <source>
        <dbReference type="ARBA" id="ARBA00023004"/>
    </source>
</evidence>
<evidence type="ECO:0000256" key="14">
    <source>
        <dbReference type="SAM" id="MobiDB-lite"/>
    </source>
</evidence>
<evidence type="ECO:0000256" key="12">
    <source>
        <dbReference type="ARBA" id="ARBA00023239"/>
    </source>
</evidence>
<dbReference type="InterPro" id="IPR007197">
    <property type="entry name" value="rSAM"/>
</dbReference>
<dbReference type="Pfam" id="PF04055">
    <property type="entry name" value="Radical_SAM"/>
    <property type="match status" value="1"/>
</dbReference>
<dbReference type="InterPro" id="IPR050105">
    <property type="entry name" value="MoCo_biosynth_MoaA/MoaC"/>
</dbReference>
<dbReference type="SFLD" id="SFLDG01383">
    <property type="entry name" value="cyclic_pyranopterin_phosphate"/>
    <property type="match status" value="1"/>
</dbReference>
<evidence type="ECO:0000256" key="1">
    <source>
        <dbReference type="ARBA" id="ARBA00001966"/>
    </source>
</evidence>
<evidence type="ECO:0000256" key="11">
    <source>
        <dbReference type="ARBA" id="ARBA00023150"/>
    </source>
</evidence>
<dbReference type="PANTHER" id="PTHR22960:SF0">
    <property type="entry name" value="MOLYBDENUM COFACTOR BIOSYNTHESIS PROTEIN 1"/>
    <property type="match status" value="1"/>
</dbReference>
<gene>
    <name evidence="16" type="ORF">JKP88DRAFT_271442</name>
</gene>
<dbReference type="PROSITE" id="PS01305">
    <property type="entry name" value="MOAA_NIFB_PQQE"/>
    <property type="match status" value="1"/>
</dbReference>
<evidence type="ECO:0000256" key="13">
    <source>
        <dbReference type="ARBA" id="ARBA00048697"/>
    </source>
</evidence>
<dbReference type="EMBL" id="JAFCMP010000033">
    <property type="protein sequence ID" value="KAG5190543.1"/>
    <property type="molecule type" value="Genomic_DNA"/>
</dbReference>
<evidence type="ECO:0000256" key="4">
    <source>
        <dbReference type="ARBA" id="ARBA00022485"/>
    </source>
</evidence>
<dbReference type="InterPro" id="IPR000385">
    <property type="entry name" value="MoaA_NifB_PqqE_Fe-S-bd_CS"/>
</dbReference>
<dbReference type="NCBIfam" id="TIGR02666">
    <property type="entry name" value="moaA"/>
    <property type="match status" value="1"/>
</dbReference>
<dbReference type="InterPro" id="IPR006638">
    <property type="entry name" value="Elp3/MiaA/NifB-like_rSAM"/>
</dbReference>
<accession>A0A835ZCI4</accession>
<dbReference type="SUPFAM" id="SSF102114">
    <property type="entry name" value="Radical SAM enzymes"/>
    <property type="match status" value="1"/>
</dbReference>
<evidence type="ECO:0000256" key="10">
    <source>
        <dbReference type="ARBA" id="ARBA00023134"/>
    </source>
</evidence>
<dbReference type="UniPathway" id="UPA00344"/>
<organism evidence="16 17">
    <name type="scientific">Tribonema minus</name>
    <dbReference type="NCBI Taxonomy" id="303371"/>
    <lineage>
        <taxon>Eukaryota</taxon>
        <taxon>Sar</taxon>
        <taxon>Stramenopiles</taxon>
        <taxon>Ochrophyta</taxon>
        <taxon>PX clade</taxon>
        <taxon>Xanthophyceae</taxon>
        <taxon>Tribonematales</taxon>
        <taxon>Tribonemataceae</taxon>
        <taxon>Tribonema</taxon>
    </lineage>
</organism>
<keyword evidence="4" id="KW-0004">4Fe-4S</keyword>
<name>A0A835ZCI4_9STRA</name>
<evidence type="ECO:0000256" key="3">
    <source>
        <dbReference type="ARBA" id="ARBA00012167"/>
    </source>
</evidence>
<dbReference type="CDD" id="cd21117">
    <property type="entry name" value="Twitch_MoaA"/>
    <property type="match status" value="1"/>
</dbReference>
<dbReference type="PANTHER" id="PTHR22960">
    <property type="entry name" value="MOLYBDOPTERIN COFACTOR SYNTHESIS PROTEIN A"/>
    <property type="match status" value="1"/>
</dbReference>
<comment type="cofactor">
    <cofactor evidence="1">
        <name>[4Fe-4S] cluster</name>
        <dbReference type="ChEBI" id="CHEBI:49883"/>
    </cofactor>
</comment>
<dbReference type="PROSITE" id="PS51918">
    <property type="entry name" value="RADICAL_SAM"/>
    <property type="match status" value="1"/>
</dbReference>
<dbReference type="GO" id="GO:0061799">
    <property type="term" value="F:cyclic pyranopterin monophosphate synthase activity"/>
    <property type="evidence" value="ECO:0007669"/>
    <property type="project" value="TreeGrafter"/>
</dbReference>
<dbReference type="Pfam" id="PF06463">
    <property type="entry name" value="Mob_synth_C"/>
    <property type="match status" value="1"/>
</dbReference>
<proteinExistence type="inferred from homology"/>
<comment type="pathway">
    <text evidence="2">Cofactor biosynthesis; molybdopterin biosynthesis.</text>
</comment>
<dbReference type="InterPro" id="IPR013785">
    <property type="entry name" value="Aldolase_TIM"/>
</dbReference>
<dbReference type="SFLD" id="SFLDG01386">
    <property type="entry name" value="main_SPASM_domain-containing"/>
    <property type="match status" value="1"/>
</dbReference>
<dbReference type="GO" id="GO:0006777">
    <property type="term" value="P:Mo-molybdopterin cofactor biosynthetic process"/>
    <property type="evidence" value="ECO:0007669"/>
    <property type="project" value="UniProtKB-KW"/>
</dbReference>
<evidence type="ECO:0000256" key="7">
    <source>
        <dbReference type="ARBA" id="ARBA00022741"/>
    </source>
</evidence>
<keyword evidence="5" id="KW-0949">S-adenosyl-L-methionine</keyword>
<sequence length="439" mass="47808">MRAAVVRASGSTATFTRRVGLKRRLSARSELAVEDDAYDAAPKYSSKDIRSGPGLSHFINRSASEPPAAAGKSDCGGKVAPREDEDKLAKLMRQVALAEAAEAAHERQSMLVDTHGRFHNYLRISLTERCNLRCTYCMPEDGVSLQPQSHLLTTDEIARVAQLFVRSGVDKVRLTGGEPLLRRDLADVVGRISALGVRHIGVTTNGLVLKQRVQALAAAGLSHVNVSLDTLQEQRFNAITRRRGLEQVLAGIDAALDAGFGGRLKINCVVMGGVNEDELAAFVELGSSRPLDVRFIEWMPFDDNRWNEGKFVGYSSMLRSLQGSYPELARSGDERNDTTKWYRVPGHEGRIGFITSMSEHFCGSCNRLRVMADGSLKVCLFDGDETLSLRDALRAGLPDRQLGALVHTAVLKKKAALGGHGDMQGIARSSNRPMILIGG</sequence>
<dbReference type="GO" id="GO:0061798">
    <property type="term" value="F:GTP 3',8'-cyclase activity"/>
    <property type="evidence" value="ECO:0007669"/>
    <property type="project" value="UniProtKB-EC"/>
</dbReference>
<evidence type="ECO:0000259" key="15">
    <source>
        <dbReference type="PROSITE" id="PS51918"/>
    </source>
</evidence>
<dbReference type="InterPro" id="IPR040064">
    <property type="entry name" value="MoaA-like"/>
</dbReference>